<dbReference type="PANTHER" id="PTHR31201:SF1">
    <property type="entry name" value="GLYCEROPHOSPHOCHOLINE ACYLTRANSFERASE 1"/>
    <property type="match status" value="1"/>
</dbReference>
<dbReference type="EMBL" id="CAJNOQ010001377">
    <property type="protein sequence ID" value="CAF0890472.1"/>
    <property type="molecule type" value="Genomic_DNA"/>
</dbReference>
<dbReference type="GO" id="GO:0016746">
    <property type="term" value="F:acyltransferase activity"/>
    <property type="evidence" value="ECO:0007669"/>
    <property type="project" value="UniProtKB-KW"/>
</dbReference>
<evidence type="ECO:0000313" key="17">
    <source>
        <dbReference type="EMBL" id="CAF0890472.1"/>
    </source>
</evidence>
<keyword evidence="8" id="KW-0443">Lipid metabolism</keyword>
<feature type="transmembrane region" description="Helical" evidence="15">
    <location>
        <begin position="179"/>
        <end position="198"/>
    </location>
</feature>
<evidence type="ECO:0000256" key="10">
    <source>
        <dbReference type="ARBA" id="ARBA00023209"/>
    </source>
</evidence>
<evidence type="ECO:0000256" key="6">
    <source>
        <dbReference type="ARBA" id="ARBA00022692"/>
    </source>
</evidence>
<comment type="similarity">
    <text evidence="2">Belongs to the GPC1 family.</text>
</comment>
<keyword evidence="5" id="KW-0808">Transferase</keyword>
<evidence type="ECO:0000313" key="19">
    <source>
        <dbReference type="EMBL" id="CAF3674883.1"/>
    </source>
</evidence>
<keyword evidence="9 15" id="KW-0472">Membrane</keyword>
<dbReference type="AlphaFoldDB" id="A0A813YXD3"/>
<dbReference type="Proteomes" id="UP000663829">
    <property type="component" value="Unassembled WGS sequence"/>
</dbReference>
<keyword evidence="7 15" id="KW-1133">Transmembrane helix</keyword>
<feature type="coiled-coil region" evidence="13">
    <location>
        <begin position="86"/>
        <end position="113"/>
    </location>
</feature>
<evidence type="ECO:0000256" key="1">
    <source>
        <dbReference type="ARBA" id="ARBA00004141"/>
    </source>
</evidence>
<name>A0A813YXD3_9BILA</name>
<feature type="transmembrane region" description="Helical" evidence="15">
    <location>
        <begin position="345"/>
        <end position="366"/>
    </location>
</feature>
<feature type="region of interest" description="Disordered" evidence="14">
    <location>
        <begin position="1"/>
        <end position="44"/>
    </location>
</feature>
<evidence type="ECO:0000256" key="3">
    <source>
        <dbReference type="ARBA" id="ARBA00019082"/>
    </source>
</evidence>
<keyword evidence="4" id="KW-0444">Lipid biosynthesis</keyword>
<feature type="compositionally biased region" description="Low complexity" evidence="14">
    <location>
        <begin position="1"/>
        <end position="20"/>
    </location>
</feature>
<keyword evidence="11" id="KW-1208">Phospholipid metabolism</keyword>
<keyword evidence="6 15" id="KW-0812">Transmembrane</keyword>
<dbReference type="GO" id="GO:0006656">
    <property type="term" value="P:phosphatidylcholine biosynthetic process"/>
    <property type="evidence" value="ECO:0007669"/>
    <property type="project" value="TreeGrafter"/>
</dbReference>
<evidence type="ECO:0000256" key="5">
    <source>
        <dbReference type="ARBA" id="ARBA00022679"/>
    </source>
</evidence>
<feature type="transmembrane region" description="Helical" evidence="15">
    <location>
        <begin position="204"/>
        <end position="224"/>
    </location>
</feature>
<proteinExistence type="inferred from homology"/>
<evidence type="ECO:0000256" key="7">
    <source>
        <dbReference type="ARBA" id="ARBA00022989"/>
    </source>
</evidence>
<organism evidence="17 20">
    <name type="scientific">Didymodactylos carnosus</name>
    <dbReference type="NCBI Taxonomy" id="1234261"/>
    <lineage>
        <taxon>Eukaryota</taxon>
        <taxon>Metazoa</taxon>
        <taxon>Spiralia</taxon>
        <taxon>Gnathifera</taxon>
        <taxon>Rotifera</taxon>
        <taxon>Eurotatoria</taxon>
        <taxon>Bdelloidea</taxon>
        <taxon>Philodinida</taxon>
        <taxon>Philodinidae</taxon>
        <taxon>Didymodactylos</taxon>
    </lineage>
</organism>
<sequence length="434" mass="50899">MSTETDNLNSDKSNEKNNNNQDIDSETSPSDIRNGDEEKDDDDDSITELDFFDFFETICDKIDEIDANNQQNVTEKTIHELKDDTHELWNKTKTRLKNQRRELKDEFQKRIQKWREHLKKPNIIKGRDKISFSIGVANACGTPLIAGKWPHLLPLVYTIQAIFLITMRFFIYKKKSWHYFIYDLCYFVNVLTLIYLWILPGSPVLFTAAYLLAHGPLALAIILWRNSLVFHSMDKVTSCFIHMYPPLTLYTIRWLLPYDYQLTHYPAIAKLGDRLNVFSSLFYVIVAYVIWNILYYILIVYGRREKVEKGLRTTSYTWLLADEKGFVSRIIKKFGGSVKNYKVELYMLLQFGYALISVIPACLWYYRYMMVNVLFLCSIFAVSVYNGATFYIDVFSQRYIKSLKLLDESDSDENAPVRKQSKTSSTENTNNKQE</sequence>
<feature type="transmembrane region" description="Helical" evidence="15">
    <location>
        <begin position="372"/>
        <end position="394"/>
    </location>
</feature>
<comment type="subcellular location">
    <subcellularLocation>
        <location evidence="1">Membrane</location>
        <topology evidence="1">Multi-pass membrane protein</topology>
    </subcellularLocation>
</comment>
<dbReference type="EMBL" id="CAJOBC010001377">
    <property type="protein sequence ID" value="CAF3674883.1"/>
    <property type="molecule type" value="Genomic_DNA"/>
</dbReference>
<keyword evidence="13" id="KW-0175">Coiled coil</keyword>
<feature type="transmembrane region" description="Helical" evidence="15">
    <location>
        <begin position="152"/>
        <end position="172"/>
    </location>
</feature>
<feature type="region of interest" description="Disordered" evidence="14">
    <location>
        <begin position="408"/>
        <end position="434"/>
    </location>
</feature>
<evidence type="ECO:0000256" key="12">
    <source>
        <dbReference type="ARBA" id="ARBA00023315"/>
    </source>
</evidence>
<evidence type="ECO:0000256" key="13">
    <source>
        <dbReference type="SAM" id="Coils"/>
    </source>
</evidence>
<accession>A0A813YXD3</accession>
<feature type="transmembrane region" description="Helical" evidence="15">
    <location>
        <begin position="281"/>
        <end position="302"/>
    </location>
</feature>
<keyword evidence="10" id="KW-0594">Phospholipid biosynthesis</keyword>
<keyword evidence="20" id="KW-1185">Reference proteome</keyword>
<evidence type="ECO:0000313" key="16">
    <source>
        <dbReference type="EMBL" id="CAF0741531.1"/>
    </source>
</evidence>
<gene>
    <name evidence="17" type="ORF">GPM918_LOCUS8094</name>
    <name evidence="16" type="ORF">OVA965_LOCUS1468</name>
    <name evidence="19" type="ORF">SRO942_LOCUS8094</name>
    <name evidence="18" type="ORF">TMI583_LOCUS1469</name>
</gene>
<evidence type="ECO:0000256" key="8">
    <source>
        <dbReference type="ARBA" id="ARBA00023098"/>
    </source>
</evidence>
<reference evidence="17" key="1">
    <citation type="submission" date="2021-02" db="EMBL/GenBank/DDBJ databases">
        <authorList>
            <person name="Nowell W R."/>
        </authorList>
    </citation>
    <scope>NUCLEOTIDE SEQUENCE</scope>
</reference>
<evidence type="ECO:0000313" key="20">
    <source>
        <dbReference type="Proteomes" id="UP000663829"/>
    </source>
</evidence>
<dbReference type="OrthoDB" id="406287at2759"/>
<evidence type="ECO:0000256" key="14">
    <source>
        <dbReference type="SAM" id="MobiDB-lite"/>
    </source>
</evidence>
<dbReference type="Proteomes" id="UP000677228">
    <property type="component" value="Unassembled WGS sequence"/>
</dbReference>
<feature type="transmembrane region" description="Helical" evidence="15">
    <location>
        <begin position="236"/>
        <end position="256"/>
    </location>
</feature>
<evidence type="ECO:0000256" key="2">
    <source>
        <dbReference type="ARBA" id="ARBA00006675"/>
    </source>
</evidence>
<dbReference type="InterPro" id="IPR021261">
    <property type="entry name" value="GPCAT"/>
</dbReference>
<keyword evidence="12" id="KW-0012">Acyltransferase</keyword>
<dbReference type="EMBL" id="CAJOBA010000272">
    <property type="protein sequence ID" value="CAF3519019.1"/>
    <property type="molecule type" value="Genomic_DNA"/>
</dbReference>
<comment type="caution">
    <text evidence="17">The sequence shown here is derived from an EMBL/GenBank/DDBJ whole genome shotgun (WGS) entry which is preliminary data.</text>
</comment>
<evidence type="ECO:0000256" key="9">
    <source>
        <dbReference type="ARBA" id="ARBA00023136"/>
    </source>
</evidence>
<evidence type="ECO:0000256" key="4">
    <source>
        <dbReference type="ARBA" id="ARBA00022516"/>
    </source>
</evidence>
<evidence type="ECO:0000313" key="18">
    <source>
        <dbReference type="EMBL" id="CAF3519019.1"/>
    </source>
</evidence>
<evidence type="ECO:0000256" key="11">
    <source>
        <dbReference type="ARBA" id="ARBA00023264"/>
    </source>
</evidence>
<dbReference type="Proteomes" id="UP000682733">
    <property type="component" value="Unassembled WGS sequence"/>
</dbReference>
<dbReference type="PANTHER" id="PTHR31201">
    <property type="entry name" value="OS01G0585100 PROTEIN"/>
    <property type="match status" value="1"/>
</dbReference>
<dbReference type="Proteomes" id="UP000681722">
    <property type="component" value="Unassembled WGS sequence"/>
</dbReference>
<feature type="compositionally biased region" description="Polar residues" evidence="14">
    <location>
        <begin position="422"/>
        <end position="434"/>
    </location>
</feature>
<dbReference type="Pfam" id="PF10998">
    <property type="entry name" value="DUF2838"/>
    <property type="match status" value="1"/>
</dbReference>
<dbReference type="EMBL" id="CAJNOK010000272">
    <property type="protein sequence ID" value="CAF0741531.1"/>
    <property type="molecule type" value="Genomic_DNA"/>
</dbReference>
<protein>
    <recommendedName>
        <fullName evidence="3">Glycerophosphocholine acyltransferase 1</fullName>
    </recommendedName>
</protein>
<dbReference type="GO" id="GO:0016020">
    <property type="term" value="C:membrane"/>
    <property type="evidence" value="ECO:0007669"/>
    <property type="project" value="UniProtKB-SubCell"/>
</dbReference>
<evidence type="ECO:0000256" key="15">
    <source>
        <dbReference type="SAM" id="Phobius"/>
    </source>
</evidence>